<dbReference type="STRING" id="1802205.A3C58_01030"/>
<sequence>MEVSKIILIFMKMPILKSQNPKPYDNTEESLIIVPPSILDNKLRDFEKSHQLRNTIGGDIVLAVTFILPVLTATFKDSNYYPFGITGATISGAFIAAFIFMLVKITYSGYKIYKTNNYTRSDLIGSLLSDSKSKKNNNQKNANAKNK</sequence>
<evidence type="ECO:0000313" key="2">
    <source>
        <dbReference type="EMBL" id="OGZ67642.1"/>
    </source>
</evidence>
<protein>
    <submittedName>
        <fullName evidence="2">Uncharacterized protein</fullName>
    </submittedName>
</protein>
<keyword evidence="1" id="KW-1133">Transmembrane helix</keyword>
<dbReference type="EMBL" id="MHOR01000005">
    <property type="protein sequence ID" value="OGZ67642.1"/>
    <property type="molecule type" value="Genomic_DNA"/>
</dbReference>
<feature type="transmembrane region" description="Helical" evidence="1">
    <location>
        <begin position="56"/>
        <end position="75"/>
    </location>
</feature>
<dbReference type="Proteomes" id="UP000178380">
    <property type="component" value="Unassembled WGS sequence"/>
</dbReference>
<reference evidence="2 3" key="1">
    <citation type="journal article" date="2016" name="Nat. Commun.">
        <title>Thousands of microbial genomes shed light on interconnected biogeochemical processes in an aquifer system.</title>
        <authorList>
            <person name="Anantharaman K."/>
            <person name="Brown C.T."/>
            <person name="Hug L.A."/>
            <person name="Sharon I."/>
            <person name="Castelle C.J."/>
            <person name="Probst A.J."/>
            <person name="Thomas B.C."/>
            <person name="Singh A."/>
            <person name="Wilkins M.J."/>
            <person name="Karaoz U."/>
            <person name="Brodie E.L."/>
            <person name="Williams K.H."/>
            <person name="Hubbard S.S."/>
            <person name="Banfield J.F."/>
        </authorList>
    </citation>
    <scope>NUCLEOTIDE SEQUENCE [LARGE SCALE GENOMIC DNA]</scope>
</reference>
<feature type="transmembrane region" description="Helical" evidence="1">
    <location>
        <begin position="81"/>
        <end position="103"/>
    </location>
</feature>
<name>A0A1G2HYL7_9BACT</name>
<evidence type="ECO:0000313" key="3">
    <source>
        <dbReference type="Proteomes" id="UP000178380"/>
    </source>
</evidence>
<evidence type="ECO:0000256" key="1">
    <source>
        <dbReference type="SAM" id="Phobius"/>
    </source>
</evidence>
<proteinExistence type="predicted"/>
<comment type="caution">
    <text evidence="2">The sequence shown here is derived from an EMBL/GenBank/DDBJ whole genome shotgun (WGS) entry which is preliminary data.</text>
</comment>
<dbReference type="AlphaFoldDB" id="A0A1G2HYL7"/>
<organism evidence="2 3">
    <name type="scientific">Candidatus Staskawiczbacteria bacterium RIFCSPHIGHO2_02_FULL_34_10</name>
    <dbReference type="NCBI Taxonomy" id="1802205"/>
    <lineage>
        <taxon>Bacteria</taxon>
        <taxon>Candidatus Staskawicziibacteriota</taxon>
    </lineage>
</organism>
<accession>A0A1G2HYL7</accession>
<keyword evidence="1" id="KW-0812">Transmembrane</keyword>
<gene>
    <name evidence="2" type="ORF">A3C58_01030</name>
</gene>
<keyword evidence="1" id="KW-0472">Membrane</keyword>